<evidence type="ECO:0000313" key="3">
    <source>
        <dbReference type="EMBL" id="PIL21899.1"/>
    </source>
</evidence>
<dbReference type="Gene3D" id="3.30.750.140">
    <property type="match status" value="1"/>
</dbReference>
<dbReference type="OrthoDB" id="7203912at2"/>
<dbReference type="Proteomes" id="UP000231259">
    <property type="component" value="Unassembled WGS sequence"/>
</dbReference>
<dbReference type="Pfam" id="PF02120">
    <property type="entry name" value="Flg_hook"/>
    <property type="match status" value="1"/>
</dbReference>
<gene>
    <name evidence="3" type="ORF">P775_02670</name>
</gene>
<feature type="non-terminal residue" evidence="3">
    <location>
        <position position="1"/>
    </location>
</feature>
<proteinExistence type="predicted"/>
<dbReference type="EMBL" id="AWWI01000021">
    <property type="protein sequence ID" value="PIL21899.1"/>
    <property type="molecule type" value="Genomic_DNA"/>
</dbReference>
<dbReference type="CDD" id="cd17470">
    <property type="entry name" value="T3SS_Flik_C"/>
    <property type="match status" value="1"/>
</dbReference>
<sequence>KATAPAPQIGEAALRAAAAGQDEAVTGQTRASEPGAAMAVAGAPAAASARFVRNRTQEDLKAPVRVTTADRPAPPKIAIPGVEKPLTEIKEGEEAMRLSPLFSEARGQGQTSQSAAAFVSVRGDHGASVMRQMVAVSGQLQDGPVELRLNPEELGRVRMHMVASDQGIVLHITSERPETLDLMRRNIDQLHRELSSLGYARVDFTFGQQGGNSGFGAGTGPDSGASANATARLASEDPSNAPLTPLSAARDGLDIRL</sequence>
<name>A0A2G8RK05_9RHOB</name>
<dbReference type="InterPro" id="IPR021136">
    <property type="entry name" value="Flagellar_hook_control-like_C"/>
</dbReference>
<comment type="caution">
    <text evidence="3">The sequence shown here is derived from an EMBL/GenBank/DDBJ whole genome shotgun (WGS) entry which is preliminary data.</text>
</comment>
<organism evidence="3 4">
    <name type="scientific">Puniceibacterium antarcticum</name>
    <dbReference type="NCBI Taxonomy" id="1206336"/>
    <lineage>
        <taxon>Bacteria</taxon>
        <taxon>Pseudomonadati</taxon>
        <taxon>Pseudomonadota</taxon>
        <taxon>Alphaproteobacteria</taxon>
        <taxon>Rhodobacterales</taxon>
        <taxon>Paracoccaceae</taxon>
        <taxon>Puniceibacterium</taxon>
    </lineage>
</organism>
<evidence type="ECO:0000259" key="2">
    <source>
        <dbReference type="Pfam" id="PF02120"/>
    </source>
</evidence>
<evidence type="ECO:0000256" key="1">
    <source>
        <dbReference type="SAM" id="MobiDB-lite"/>
    </source>
</evidence>
<reference evidence="3 4" key="1">
    <citation type="submission" date="2013-09" db="EMBL/GenBank/DDBJ databases">
        <title>Genome sequencing of Phaeobacter antarcticus sp. nov. SM1211.</title>
        <authorList>
            <person name="Zhang X.-Y."/>
            <person name="Liu C."/>
            <person name="Chen X.-L."/>
            <person name="Xie B.-B."/>
            <person name="Qin Q.-L."/>
            <person name="Rong J.-C."/>
            <person name="Zhang Y.-Z."/>
        </authorList>
    </citation>
    <scope>NUCLEOTIDE SEQUENCE [LARGE SCALE GENOMIC DNA]</scope>
    <source>
        <strain evidence="3 4">SM1211</strain>
    </source>
</reference>
<dbReference type="RefSeq" id="WP_143520777.1">
    <property type="nucleotide sequence ID" value="NZ_AWWI01000021.1"/>
</dbReference>
<keyword evidence="4" id="KW-1185">Reference proteome</keyword>
<feature type="domain" description="Flagellar hook-length control protein-like C-terminal" evidence="2">
    <location>
        <begin position="145"/>
        <end position="213"/>
    </location>
</feature>
<evidence type="ECO:0000313" key="4">
    <source>
        <dbReference type="Proteomes" id="UP000231259"/>
    </source>
</evidence>
<protein>
    <recommendedName>
        <fullName evidence="2">Flagellar hook-length control protein-like C-terminal domain-containing protein</fullName>
    </recommendedName>
</protein>
<feature type="region of interest" description="Disordered" evidence="1">
    <location>
        <begin position="213"/>
        <end position="257"/>
    </location>
</feature>
<accession>A0A2G8RK05</accession>
<dbReference type="InterPro" id="IPR038610">
    <property type="entry name" value="FliK-like_C_sf"/>
</dbReference>
<dbReference type="AlphaFoldDB" id="A0A2G8RK05"/>